<accession>A0ABN7X3Y0</accession>
<feature type="transmembrane region" description="Helical" evidence="1">
    <location>
        <begin position="72"/>
        <end position="90"/>
    </location>
</feature>
<comment type="caution">
    <text evidence="2">The sequence shown here is derived from an EMBL/GenBank/DDBJ whole genome shotgun (WGS) entry which is preliminary data.</text>
</comment>
<evidence type="ECO:0000256" key="1">
    <source>
        <dbReference type="SAM" id="Phobius"/>
    </source>
</evidence>
<organism evidence="2 3">
    <name type="scientific">Gigaspora margarita</name>
    <dbReference type="NCBI Taxonomy" id="4874"/>
    <lineage>
        <taxon>Eukaryota</taxon>
        <taxon>Fungi</taxon>
        <taxon>Fungi incertae sedis</taxon>
        <taxon>Mucoromycota</taxon>
        <taxon>Glomeromycotina</taxon>
        <taxon>Glomeromycetes</taxon>
        <taxon>Diversisporales</taxon>
        <taxon>Gigasporaceae</taxon>
        <taxon>Gigaspora</taxon>
    </lineage>
</organism>
<feature type="transmembrane region" description="Helical" evidence="1">
    <location>
        <begin position="111"/>
        <end position="136"/>
    </location>
</feature>
<reference evidence="2 3" key="1">
    <citation type="submission" date="2021-06" db="EMBL/GenBank/DDBJ databases">
        <authorList>
            <person name="Kallberg Y."/>
            <person name="Tangrot J."/>
            <person name="Rosling A."/>
        </authorList>
    </citation>
    <scope>NUCLEOTIDE SEQUENCE [LARGE SCALE GENOMIC DNA]</scope>
    <source>
        <strain evidence="2 3">120-4 pot B 10/14</strain>
    </source>
</reference>
<gene>
    <name evidence="2" type="ORF">GMARGA_LOCUS38714</name>
</gene>
<feature type="non-terminal residue" evidence="2">
    <location>
        <position position="254"/>
    </location>
</feature>
<dbReference type="Proteomes" id="UP000789901">
    <property type="component" value="Unassembled WGS sequence"/>
</dbReference>
<keyword evidence="1" id="KW-0812">Transmembrane</keyword>
<keyword evidence="1" id="KW-0472">Membrane</keyword>
<proteinExistence type="predicted"/>
<keyword evidence="3" id="KW-1185">Reference proteome</keyword>
<name>A0ABN7X3Y0_GIGMA</name>
<protein>
    <submittedName>
        <fullName evidence="2">36509_t:CDS:1</fullName>
    </submittedName>
</protein>
<evidence type="ECO:0000313" key="3">
    <source>
        <dbReference type="Proteomes" id="UP000789901"/>
    </source>
</evidence>
<sequence length="254" mass="28987">MSNNTYNTTYGIPIKEFFSLENSHFRDEVYDKLKIFIVINCVILIYFISRFFQGAKFWFFKDNIYIRYATRLYILIGIIMSIYYTSLCIFESPKILINEFFQGQTNEYIEFFESVSAPGMIFFIGFLIPYQFLFLLSYFSRDTPTPKIIVIIILLFPVIIICLLGSAGCVLASWIKLAILLSKEGLDGGLKIAVIVFGALVLIGFCGILSGSGLGFSNIIMVIFLICVTLVNNDYYDDFETVRFGSEFKTVVAN</sequence>
<feature type="transmembrane region" description="Helical" evidence="1">
    <location>
        <begin position="33"/>
        <end position="52"/>
    </location>
</feature>
<keyword evidence="1" id="KW-1133">Transmembrane helix</keyword>
<evidence type="ECO:0000313" key="2">
    <source>
        <dbReference type="EMBL" id="CAG8847524.1"/>
    </source>
</evidence>
<feature type="transmembrane region" description="Helical" evidence="1">
    <location>
        <begin position="216"/>
        <end position="236"/>
    </location>
</feature>
<feature type="transmembrane region" description="Helical" evidence="1">
    <location>
        <begin position="189"/>
        <end position="210"/>
    </location>
</feature>
<dbReference type="EMBL" id="CAJVQB010088081">
    <property type="protein sequence ID" value="CAG8847524.1"/>
    <property type="molecule type" value="Genomic_DNA"/>
</dbReference>
<feature type="transmembrane region" description="Helical" evidence="1">
    <location>
        <begin position="148"/>
        <end position="177"/>
    </location>
</feature>